<dbReference type="OrthoDB" id="1984520at2759"/>
<evidence type="ECO:0000313" key="3">
    <source>
        <dbReference type="EMBL" id="PIA33736.1"/>
    </source>
</evidence>
<name>A0A2G5CR38_AQUCA</name>
<accession>A0A2G5CR38</accession>
<protein>
    <submittedName>
        <fullName evidence="3">Uncharacterized protein</fullName>
    </submittedName>
</protein>
<evidence type="ECO:0000313" key="4">
    <source>
        <dbReference type="Proteomes" id="UP000230069"/>
    </source>
</evidence>
<feature type="region of interest" description="Disordered" evidence="2">
    <location>
        <begin position="295"/>
        <end position="330"/>
    </location>
</feature>
<organism evidence="3 4">
    <name type="scientific">Aquilegia coerulea</name>
    <name type="common">Rocky mountain columbine</name>
    <dbReference type="NCBI Taxonomy" id="218851"/>
    <lineage>
        <taxon>Eukaryota</taxon>
        <taxon>Viridiplantae</taxon>
        <taxon>Streptophyta</taxon>
        <taxon>Embryophyta</taxon>
        <taxon>Tracheophyta</taxon>
        <taxon>Spermatophyta</taxon>
        <taxon>Magnoliopsida</taxon>
        <taxon>Ranunculales</taxon>
        <taxon>Ranunculaceae</taxon>
        <taxon>Thalictroideae</taxon>
        <taxon>Aquilegia</taxon>
    </lineage>
</organism>
<feature type="region of interest" description="Disordered" evidence="2">
    <location>
        <begin position="248"/>
        <end position="277"/>
    </location>
</feature>
<proteinExistence type="predicted"/>
<evidence type="ECO:0000256" key="2">
    <source>
        <dbReference type="SAM" id="MobiDB-lite"/>
    </source>
</evidence>
<dbReference type="InParanoid" id="A0A2G5CR38"/>
<feature type="compositionally biased region" description="Polar residues" evidence="2">
    <location>
        <begin position="268"/>
        <end position="277"/>
    </location>
</feature>
<reference evidence="3 4" key="1">
    <citation type="submission" date="2017-09" db="EMBL/GenBank/DDBJ databases">
        <title>WGS assembly of Aquilegia coerulea Goldsmith.</title>
        <authorList>
            <person name="Hodges S."/>
            <person name="Kramer E."/>
            <person name="Nordborg M."/>
            <person name="Tomkins J."/>
            <person name="Borevitz J."/>
            <person name="Derieg N."/>
            <person name="Yan J."/>
            <person name="Mihaltcheva S."/>
            <person name="Hayes R.D."/>
            <person name="Rokhsar D."/>
        </authorList>
    </citation>
    <scope>NUCLEOTIDE SEQUENCE [LARGE SCALE GENOMIC DNA]</scope>
    <source>
        <strain evidence="4">cv. Goldsmith</strain>
    </source>
</reference>
<feature type="region of interest" description="Disordered" evidence="2">
    <location>
        <begin position="93"/>
        <end position="118"/>
    </location>
</feature>
<gene>
    <name evidence="3" type="ORF">AQUCO_04000062v1</name>
</gene>
<feature type="compositionally biased region" description="Basic and acidic residues" evidence="2">
    <location>
        <begin position="93"/>
        <end position="114"/>
    </location>
</feature>
<feature type="coiled-coil region" evidence="1">
    <location>
        <begin position="36"/>
        <end position="92"/>
    </location>
</feature>
<feature type="compositionally biased region" description="Polar residues" evidence="2">
    <location>
        <begin position="308"/>
        <end position="317"/>
    </location>
</feature>
<keyword evidence="4" id="KW-1185">Reference proteome</keyword>
<keyword evidence="1" id="KW-0175">Coiled coil</keyword>
<sequence length="330" mass="37186">MAEEEVKGFKDQVEYGAIMSKELARLKKAVFLNARAKRWAAEKSDLEELLSNEKEKSQGLKVKLAELAEGEIGELKEQVEKLKGDIDYLTHKLSLENDKSEGNSNERNKTKGGNEGDVGVVMDEERHSKVFESEVEYQTFDEETQIVRNEPEVFGLLDRGDEDNGIEEEIHSQCSTLGELPGSLAPEMTESTTLKRKHVEHDPNSEAPMCKFPKLDSGTTKAHTHGEKCMSESKEVKMLKNSVGSLKPILNPCATRPHTRGWEKRRTSNTQSMEKQKKTSFSSWKTCCCCEMTESRTQKRKRMENISDAPSTSTSRSKVPKLKNASLHTT</sequence>
<evidence type="ECO:0000256" key="1">
    <source>
        <dbReference type="SAM" id="Coils"/>
    </source>
</evidence>
<dbReference type="EMBL" id="KZ305057">
    <property type="protein sequence ID" value="PIA33736.1"/>
    <property type="molecule type" value="Genomic_DNA"/>
</dbReference>
<dbReference type="Proteomes" id="UP000230069">
    <property type="component" value="Unassembled WGS sequence"/>
</dbReference>
<dbReference type="AlphaFoldDB" id="A0A2G5CR38"/>